<evidence type="ECO:0000313" key="3">
    <source>
        <dbReference type="Proteomes" id="UP000222542"/>
    </source>
</evidence>
<dbReference type="Gene3D" id="1.10.287.110">
    <property type="entry name" value="DnaJ domain"/>
    <property type="match status" value="1"/>
</dbReference>
<dbReference type="Pfam" id="PF00226">
    <property type="entry name" value="DnaJ"/>
    <property type="match status" value="1"/>
</dbReference>
<dbReference type="CDD" id="cd06257">
    <property type="entry name" value="DnaJ"/>
    <property type="match status" value="1"/>
</dbReference>
<evidence type="ECO:0000259" key="1">
    <source>
        <dbReference type="SMART" id="SM00271"/>
    </source>
</evidence>
<dbReference type="InterPro" id="IPR001623">
    <property type="entry name" value="DnaJ_domain"/>
</dbReference>
<dbReference type="SMR" id="A0A2G2ZI72"/>
<comment type="caution">
    <text evidence="2">The sequence shown here is derived from an EMBL/GenBank/DDBJ whole genome shotgun (WGS) entry which is preliminary data.</text>
</comment>
<dbReference type="Proteomes" id="UP000222542">
    <property type="component" value="Unassembled WGS sequence"/>
</dbReference>
<gene>
    <name evidence="2" type="ORF">T459_14650</name>
</gene>
<name>A0A2G2ZI72_CAPAN</name>
<dbReference type="SUPFAM" id="SSF46565">
    <property type="entry name" value="Chaperone J-domain"/>
    <property type="match status" value="1"/>
</dbReference>
<dbReference type="EMBL" id="AYRZ02000005">
    <property type="protein sequence ID" value="PHT81635.1"/>
    <property type="molecule type" value="Genomic_DNA"/>
</dbReference>
<feature type="domain" description="J" evidence="1">
    <location>
        <begin position="12"/>
        <end position="70"/>
    </location>
</feature>
<organism evidence="2 3">
    <name type="scientific">Capsicum annuum</name>
    <name type="common">Capsicum pepper</name>
    <dbReference type="NCBI Taxonomy" id="4072"/>
    <lineage>
        <taxon>Eukaryota</taxon>
        <taxon>Viridiplantae</taxon>
        <taxon>Streptophyta</taxon>
        <taxon>Embryophyta</taxon>
        <taxon>Tracheophyta</taxon>
        <taxon>Spermatophyta</taxon>
        <taxon>Magnoliopsida</taxon>
        <taxon>eudicotyledons</taxon>
        <taxon>Gunneridae</taxon>
        <taxon>Pentapetalae</taxon>
        <taxon>asterids</taxon>
        <taxon>lamiids</taxon>
        <taxon>Solanales</taxon>
        <taxon>Solanaceae</taxon>
        <taxon>Solanoideae</taxon>
        <taxon>Capsiceae</taxon>
        <taxon>Capsicum</taxon>
    </lineage>
</organism>
<evidence type="ECO:0000313" key="2">
    <source>
        <dbReference type="EMBL" id="PHT81635.1"/>
    </source>
</evidence>
<proteinExistence type="predicted"/>
<sequence length="139" mass="15892">MQTAAAKKSDNTKYYEILGIPKVAALKDIKNAYRKAAIKNPDKAIKEMLSRKEWAVEVVDTTNLISSHLSLVVAHLAEVVEAAEEEDKEEERMLSTFSRFLWRICTMEHQRNCHYLAIYCAKNAKGNDLNQVSYKDRVS</sequence>
<dbReference type="SMART" id="SM00271">
    <property type="entry name" value="DnaJ"/>
    <property type="match status" value="1"/>
</dbReference>
<dbReference type="InterPro" id="IPR036869">
    <property type="entry name" value="J_dom_sf"/>
</dbReference>
<dbReference type="Gramene" id="PHT81635">
    <property type="protein sequence ID" value="PHT81635"/>
    <property type="gene ID" value="T459_14650"/>
</dbReference>
<dbReference type="STRING" id="4072.A0A2G2ZI72"/>
<dbReference type="AlphaFoldDB" id="A0A2G2ZI72"/>
<keyword evidence="3" id="KW-1185">Reference proteome</keyword>
<protein>
    <recommendedName>
        <fullName evidence="1">J domain-containing protein</fullName>
    </recommendedName>
</protein>
<accession>A0A2G2ZI72</accession>
<reference evidence="2 3" key="2">
    <citation type="journal article" date="2017" name="Genome Biol.">
        <title>New reference genome sequences of hot pepper reveal the massive evolution of plant disease-resistance genes by retroduplication.</title>
        <authorList>
            <person name="Kim S."/>
            <person name="Park J."/>
            <person name="Yeom S.I."/>
            <person name="Kim Y.M."/>
            <person name="Seo E."/>
            <person name="Kim K.T."/>
            <person name="Kim M.S."/>
            <person name="Lee J.M."/>
            <person name="Cheong K."/>
            <person name="Shin H.S."/>
            <person name="Kim S.B."/>
            <person name="Han K."/>
            <person name="Lee J."/>
            <person name="Park M."/>
            <person name="Lee H.A."/>
            <person name="Lee H.Y."/>
            <person name="Lee Y."/>
            <person name="Oh S."/>
            <person name="Lee J.H."/>
            <person name="Choi E."/>
            <person name="Choi E."/>
            <person name="Lee S.E."/>
            <person name="Jeon J."/>
            <person name="Kim H."/>
            <person name="Choi G."/>
            <person name="Song H."/>
            <person name="Lee J."/>
            <person name="Lee S.C."/>
            <person name="Kwon J.K."/>
            <person name="Lee H.Y."/>
            <person name="Koo N."/>
            <person name="Hong Y."/>
            <person name="Kim R.W."/>
            <person name="Kang W.H."/>
            <person name="Huh J.H."/>
            <person name="Kang B.C."/>
            <person name="Yang T.J."/>
            <person name="Lee Y.H."/>
            <person name="Bennetzen J.L."/>
            <person name="Choi D."/>
        </authorList>
    </citation>
    <scope>NUCLEOTIDE SEQUENCE [LARGE SCALE GENOMIC DNA]</scope>
    <source>
        <strain evidence="3">cv. CM334</strain>
    </source>
</reference>
<reference evidence="2 3" key="1">
    <citation type="journal article" date="2014" name="Nat. Genet.">
        <title>Genome sequence of the hot pepper provides insights into the evolution of pungency in Capsicum species.</title>
        <authorList>
            <person name="Kim S."/>
            <person name="Park M."/>
            <person name="Yeom S.I."/>
            <person name="Kim Y.M."/>
            <person name="Lee J.M."/>
            <person name="Lee H.A."/>
            <person name="Seo E."/>
            <person name="Choi J."/>
            <person name="Cheong K."/>
            <person name="Kim K.T."/>
            <person name="Jung K."/>
            <person name="Lee G.W."/>
            <person name="Oh S.K."/>
            <person name="Bae C."/>
            <person name="Kim S.B."/>
            <person name="Lee H.Y."/>
            <person name="Kim S.Y."/>
            <person name="Kim M.S."/>
            <person name="Kang B.C."/>
            <person name="Jo Y.D."/>
            <person name="Yang H.B."/>
            <person name="Jeong H.J."/>
            <person name="Kang W.H."/>
            <person name="Kwon J.K."/>
            <person name="Shin C."/>
            <person name="Lim J.Y."/>
            <person name="Park J.H."/>
            <person name="Huh J.H."/>
            <person name="Kim J.S."/>
            <person name="Kim B.D."/>
            <person name="Cohen O."/>
            <person name="Paran I."/>
            <person name="Suh M.C."/>
            <person name="Lee S.B."/>
            <person name="Kim Y.K."/>
            <person name="Shin Y."/>
            <person name="Noh S.J."/>
            <person name="Park J."/>
            <person name="Seo Y.S."/>
            <person name="Kwon S.Y."/>
            <person name="Kim H.A."/>
            <person name="Park J.M."/>
            <person name="Kim H.J."/>
            <person name="Choi S.B."/>
            <person name="Bosland P.W."/>
            <person name="Reeves G."/>
            <person name="Jo S.H."/>
            <person name="Lee B.W."/>
            <person name="Cho H.T."/>
            <person name="Choi H.S."/>
            <person name="Lee M.S."/>
            <person name="Yu Y."/>
            <person name="Do Choi Y."/>
            <person name="Park B.S."/>
            <person name="van Deynze A."/>
            <person name="Ashrafi H."/>
            <person name="Hill T."/>
            <person name="Kim W.T."/>
            <person name="Pai H.S."/>
            <person name="Ahn H.K."/>
            <person name="Yeam I."/>
            <person name="Giovannoni J.J."/>
            <person name="Rose J.K."/>
            <person name="Sorensen I."/>
            <person name="Lee S.J."/>
            <person name="Kim R.W."/>
            <person name="Choi I.Y."/>
            <person name="Choi B.S."/>
            <person name="Lim J.S."/>
            <person name="Lee Y.H."/>
            <person name="Choi D."/>
        </authorList>
    </citation>
    <scope>NUCLEOTIDE SEQUENCE [LARGE SCALE GENOMIC DNA]</scope>
    <source>
        <strain evidence="3">cv. CM334</strain>
    </source>
</reference>